<sequence>MARAAPLLRDPSRESGPQQRRATYLLISPVIVRFACGTCPAHRENDGQALYMEDSGAPKTIGLLRDRRAMDGVKAREAN</sequence>
<proteinExistence type="predicted"/>
<dbReference type="HOGENOM" id="CLU_2605671_0_0_1"/>
<evidence type="ECO:0000313" key="3">
    <source>
        <dbReference type="Proteomes" id="UP000030106"/>
    </source>
</evidence>
<evidence type="ECO:0000256" key="1">
    <source>
        <dbReference type="SAM" id="MobiDB-lite"/>
    </source>
</evidence>
<dbReference type="AlphaFoldDB" id="A0A0A2WFZ2"/>
<dbReference type="EMBL" id="ANFO01000145">
    <property type="protein sequence ID" value="KGQ12084.1"/>
    <property type="molecule type" value="Genomic_DNA"/>
</dbReference>
<evidence type="ECO:0000313" key="2">
    <source>
        <dbReference type="EMBL" id="KGQ12084.1"/>
    </source>
</evidence>
<protein>
    <submittedName>
        <fullName evidence="2">Uncharacterized protein</fullName>
    </submittedName>
</protein>
<accession>A0A0A2WFZ2</accession>
<feature type="region of interest" description="Disordered" evidence="1">
    <location>
        <begin position="1"/>
        <end position="20"/>
    </location>
</feature>
<reference evidence="2 3" key="1">
    <citation type="submission" date="2012-10" db="EMBL/GenBank/DDBJ databases">
        <title>Genome sequencing and analysis of entomopathogenic fungi Beauveria bassiana D1-5.</title>
        <authorList>
            <person name="Li Q."/>
            <person name="Wang L."/>
            <person name="Zhang Z."/>
            <person name="Wang Q."/>
            <person name="Ren J."/>
            <person name="Wang M."/>
            <person name="Xu W."/>
            <person name="Wang J."/>
            <person name="Lu Y."/>
            <person name="Du Q."/>
            <person name="Sun Z."/>
        </authorList>
    </citation>
    <scope>NUCLEOTIDE SEQUENCE [LARGE SCALE GENOMIC DNA]</scope>
    <source>
        <strain evidence="2 3">D1-5</strain>
    </source>
</reference>
<dbReference type="Proteomes" id="UP000030106">
    <property type="component" value="Unassembled WGS sequence"/>
</dbReference>
<comment type="caution">
    <text evidence="2">The sequence shown here is derived from an EMBL/GenBank/DDBJ whole genome shotgun (WGS) entry which is preliminary data.</text>
</comment>
<organism evidence="2 3">
    <name type="scientific">Beauveria bassiana D1-5</name>
    <dbReference type="NCBI Taxonomy" id="1245745"/>
    <lineage>
        <taxon>Eukaryota</taxon>
        <taxon>Fungi</taxon>
        <taxon>Dikarya</taxon>
        <taxon>Ascomycota</taxon>
        <taxon>Pezizomycotina</taxon>
        <taxon>Sordariomycetes</taxon>
        <taxon>Hypocreomycetidae</taxon>
        <taxon>Hypocreales</taxon>
        <taxon>Cordycipitaceae</taxon>
        <taxon>Beauveria</taxon>
    </lineage>
</organism>
<gene>
    <name evidence="2" type="ORF">BBAD15_g2173</name>
</gene>
<name>A0A0A2WFZ2_BEABA</name>